<keyword evidence="5 8" id="KW-1133">Transmembrane helix</keyword>
<evidence type="ECO:0000256" key="4">
    <source>
        <dbReference type="ARBA" id="ARBA00022692"/>
    </source>
</evidence>
<evidence type="ECO:0000256" key="5">
    <source>
        <dbReference type="ARBA" id="ARBA00022989"/>
    </source>
</evidence>
<dbReference type="GO" id="GO:0005886">
    <property type="term" value="C:plasma membrane"/>
    <property type="evidence" value="ECO:0007669"/>
    <property type="project" value="UniProtKB-SubCell"/>
</dbReference>
<dbReference type="PROSITE" id="PS50263">
    <property type="entry name" value="CN_HYDROLASE"/>
    <property type="match status" value="1"/>
</dbReference>
<keyword evidence="3 8" id="KW-0808">Transferase</keyword>
<evidence type="ECO:0000256" key="8">
    <source>
        <dbReference type="HAMAP-Rule" id="MF_01148"/>
    </source>
</evidence>
<protein>
    <recommendedName>
        <fullName evidence="8">Apolipoprotein N-acyltransferase</fullName>
        <shortName evidence="8">ALP N-acyltransferase</shortName>
        <ecNumber evidence="8">2.3.1.269</ecNumber>
    </recommendedName>
</protein>
<feature type="transmembrane region" description="Helical" evidence="8">
    <location>
        <begin position="150"/>
        <end position="173"/>
    </location>
</feature>
<comment type="caution">
    <text evidence="11">The sequence shown here is derived from an EMBL/GenBank/DDBJ whole genome shotgun (WGS) entry which is preliminary data.</text>
</comment>
<comment type="subcellular location">
    <subcellularLocation>
        <location evidence="1 8">Cell membrane</location>
        <topology evidence="1 8">Multi-pass membrane protein</topology>
    </subcellularLocation>
</comment>
<accession>A0A9X2G254</accession>
<feature type="transmembrane region" description="Helical" evidence="8">
    <location>
        <begin position="57"/>
        <end position="76"/>
    </location>
</feature>
<dbReference type="InterPro" id="IPR036526">
    <property type="entry name" value="C-N_Hydrolase_sf"/>
</dbReference>
<feature type="transmembrane region" description="Helical" evidence="8">
    <location>
        <begin position="193"/>
        <end position="218"/>
    </location>
</feature>
<evidence type="ECO:0000313" key="11">
    <source>
        <dbReference type="EMBL" id="MCP2264293.1"/>
    </source>
</evidence>
<comment type="similarity">
    <text evidence="8">Belongs to the CN hydrolase family. Apolipoprotein N-acyltransferase subfamily.</text>
</comment>
<dbReference type="Proteomes" id="UP001139493">
    <property type="component" value="Unassembled WGS sequence"/>
</dbReference>
<organism evidence="11 12">
    <name type="scientific">Promicromonospora thailandica</name>
    <dbReference type="NCBI Taxonomy" id="765201"/>
    <lineage>
        <taxon>Bacteria</taxon>
        <taxon>Bacillati</taxon>
        <taxon>Actinomycetota</taxon>
        <taxon>Actinomycetes</taxon>
        <taxon>Micrococcales</taxon>
        <taxon>Promicromonosporaceae</taxon>
        <taxon>Promicromonospora</taxon>
    </lineage>
</organism>
<dbReference type="InterPro" id="IPR004563">
    <property type="entry name" value="Apolipo_AcylTrfase"/>
</dbReference>
<dbReference type="AlphaFoldDB" id="A0A9X2G254"/>
<evidence type="ECO:0000256" key="1">
    <source>
        <dbReference type="ARBA" id="ARBA00004651"/>
    </source>
</evidence>
<feature type="transmembrane region" description="Helical" evidence="8">
    <location>
        <begin position="511"/>
        <end position="532"/>
    </location>
</feature>
<proteinExistence type="inferred from homology"/>
<evidence type="ECO:0000313" key="12">
    <source>
        <dbReference type="Proteomes" id="UP001139493"/>
    </source>
</evidence>
<gene>
    <name evidence="8" type="primary">lnt</name>
    <name evidence="11" type="ORF">APR03_001629</name>
</gene>
<keyword evidence="7 8" id="KW-0012">Acyltransferase</keyword>
<feature type="transmembrane region" description="Helical" evidence="8">
    <location>
        <begin position="113"/>
        <end position="138"/>
    </location>
</feature>
<keyword evidence="4 8" id="KW-0812">Transmembrane</keyword>
<evidence type="ECO:0000256" key="6">
    <source>
        <dbReference type="ARBA" id="ARBA00023136"/>
    </source>
</evidence>
<evidence type="ECO:0000256" key="7">
    <source>
        <dbReference type="ARBA" id="ARBA00023315"/>
    </source>
</evidence>
<feature type="transmembrane region" description="Helical" evidence="8">
    <location>
        <begin position="83"/>
        <end position="101"/>
    </location>
</feature>
<dbReference type="NCBIfam" id="TIGR00546">
    <property type="entry name" value="lnt"/>
    <property type="match status" value="1"/>
</dbReference>
<feature type="transmembrane region" description="Helical" evidence="8">
    <location>
        <begin position="34"/>
        <end position="51"/>
    </location>
</feature>
<keyword evidence="6 8" id="KW-0472">Membrane</keyword>
<dbReference type="PANTHER" id="PTHR38686">
    <property type="entry name" value="APOLIPOPROTEIN N-ACYLTRANSFERASE"/>
    <property type="match status" value="1"/>
</dbReference>
<keyword evidence="2 8" id="KW-1003">Cell membrane</keyword>
<evidence type="ECO:0000256" key="9">
    <source>
        <dbReference type="SAM" id="MobiDB-lite"/>
    </source>
</evidence>
<dbReference type="HAMAP" id="MF_01148">
    <property type="entry name" value="Lnt"/>
    <property type="match status" value="1"/>
</dbReference>
<keyword evidence="12" id="KW-1185">Reference proteome</keyword>
<evidence type="ECO:0000256" key="3">
    <source>
        <dbReference type="ARBA" id="ARBA00022679"/>
    </source>
</evidence>
<evidence type="ECO:0000256" key="2">
    <source>
        <dbReference type="ARBA" id="ARBA00022475"/>
    </source>
</evidence>
<feature type="domain" description="CN hydrolase" evidence="10">
    <location>
        <begin position="257"/>
        <end position="501"/>
    </location>
</feature>
<feature type="region of interest" description="Disordered" evidence="9">
    <location>
        <begin position="1"/>
        <end position="28"/>
    </location>
</feature>
<dbReference type="InterPro" id="IPR045378">
    <property type="entry name" value="LNT_N"/>
</dbReference>
<comment type="catalytic activity">
    <reaction evidence="8">
        <text>N-terminal S-1,2-diacyl-sn-glyceryl-L-cysteinyl-[lipoprotein] + a glycerophospholipid = N-acyl-S-1,2-diacyl-sn-glyceryl-L-cysteinyl-[lipoprotein] + a 2-acyl-sn-glycero-3-phospholipid + H(+)</text>
        <dbReference type="Rhea" id="RHEA:48228"/>
        <dbReference type="Rhea" id="RHEA-COMP:14681"/>
        <dbReference type="Rhea" id="RHEA-COMP:14684"/>
        <dbReference type="ChEBI" id="CHEBI:15378"/>
        <dbReference type="ChEBI" id="CHEBI:136912"/>
        <dbReference type="ChEBI" id="CHEBI:140656"/>
        <dbReference type="ChEBI" id="CHEBI:140657"/>
        <dbReference type="ChEBI" id="CHEBI:140660"/>
        <dbReference type="EC" id="2.3.1.269"/>
    </reaction>
</comment>
<name>A0A9X2G254_9MICO</name>
<dbReference type="EMBL" id="JAMTCS010000004">
    <property type="protein sequence ID" value="MCP2264293.1"/>
    <property type="molecule type" value="Genomic_DNA"/>
</dbReference>
<dbReference type="GO" id="GO:0016410">
    <property type="term" value="F:N-acyltransferase activity"/>
    <property type="evidence" value="ECO:0007669"/>
    <property type="project" value="UniProtKB-UniRule"/>
</dbReference>
<dbReference type="Pfam" id="PF00795">
    <property type="entry name" value="CN_hydrolase"/>
    <property type="match status" value="1"/>
</dbReference>
<dbReference type="Gene3D" id="3.60.110.10">
    <property type="entry name" value="Carbon-nitrogen hydrolase"/>
    <property type="match status" value="1"/>
</dbReference>
<dbReference type="GO" id="GO:0042158">
    <property type="term" value="P:lipoprotein biosynthetic process"/>
    <property type="evidence" value="ECO:0007669"/>
    <property type="project" value="UniProtKB-UniRule"/>
</dbReference>
<dbReference type="CDD" id="cd07571">
    <property type="entry name" value="ALP_N-acyl_transferase"/>
    <property type="match status" value="1"/>
</dbReference>
<sequence length="541" mass="56713">MTQEATTQPPPGPRAAVRTEPTGSARTRLPDPPLLPLWAAVLVAVAAGLALDGAFPSLGWWPLAFVAVTLSLVTFVGRRAWGAVLVGAAFGAAFWFPHVAWSSRFLGDDPLGWVPWVALATVQTLFTAALSPLITLAYRWVPRRRPPARLIGLPLLVAGAWLTRELAMGSWPYGGFPWGRLGLSQSAGPVAPVASWLGITGLGFCMVVLCAAAIEVVRHLRTAAPGRDRWTAPLPAVALAALLVVTPQFPTAHAGTLRVGAVQGDGPAAYSDDRAPGALLDAQRAASVPLESEQVDLVVWPEGGVDSDPQADPGTERALDAAVGRYRAPLLLNAASEDGDLIHNRSFLWSDDGAVASHAKRHPVPFGEYVPDRWLYGAIVPSLVNLLGREYSPGTDAPVVSTGDAVVGLAICFDVVFDDVIREGVDHGAQVLVFQTNNADFRGTDENLQQTAFARMRAVETGRAVVNLSTTGTSQVFAPDGAAGPALPADAPGLIVTDVELRDGVTAGVLLGPWIQVLIAAGTLLALAALAVRARRGSSPQ</sequence>
<reference evidence="11" key="1">
    <citation type="submission" date="2022-06" db="EMBL/GenBank/DDBJ databases">
        <title>Genomic Encyclopedia of Archaeal and Bacterial Type Strains, Phase II (KMG-II): from individual species to whole genera.</title>
        <authorList>
            <person name="Goeker M."/>
        </authorList>
    </citation>
    <scope>NUCLEOTIDE SEQUENCE</scope>
    <source>
        <strain evidence="11">DSM 26652</strain>
    </source>
</reference>
<dbReference type="RefSeq" id="WP_253834521.1">
    <property type="nucleotide sequence ID" value="NZ_JAMTCS010000004.1"/>
</dbReference>
<comment type="pathway">
    <text evidence="8">Protein modification; lipoprotein biosynthesis (N-acyl transfer).</text>
</comment>
<comment type="function">
    <text evidence="8">Catalyzes the phospholipid dependent N-acylation of the N-terminal cysteine of apolipoprotein, the last step in lipoprotein maturation.</text>
</comment>
<dbReference type="EC" id="2.3.1.269" evidence="8"/>
<dbReference type="SUPFAM" id="SSF56317">
    <property type="entry name" value="Carbon-nitrogen hydrolase"/>
    <property type="match status" value="1"/>
</dbReference>
<dbReference type="Pfam" id="PF20154">
    <property type="entry name" value="LNT_N"/>
    <property type="match status" value="1"/>
</dbReference>
<evidence type="ECO:0000259" key="10">
    <source>
        <dbReference type="PROSITE" id="PS50263"/>
    </source>
</evidence>
<dbReference type="InterPro" id="IPR003010">
    <property type="entry name" value="C-N_Hydrolase"/>
</dbReference>
<dbReference type="PANTHER" id="PTHR38686:SF1">
    <property type="entry name" value="APOLIPOPROTEIN N-ACYLTRANSFERASE"/>
    <property type="match status" value="1"/>
</dbReference>
<feature type="transmembrane region" description="Helical" evidence="8">
    <location>
        <begin position="230"/>
        <end position="249"/>
    </location>
</feature>